<evidence type="ECO:0000256" key="1">
    <source>
        <dbReference type="SAM" id="Phobius"/>
    </source>
</evidence>
<dbReference type="InterPro" id="IPR035197">
    <property type="entry name" value="DUF5313"/>
</dbReference>
<keyword evidence="1" id="KW-0472">Membrane</keyword>
<organism evidence="2 3">
    <name type="scientific">Pseudonocardia aurantiaca</name>
    <dbReference type="NCBI Taxonomy" id="75290"/>
    <lineage>
        <taxon>Bacteria</taxon>
        <taxon>Bacillati</taxon>
        <taxon>Actinomycetota</taxon>
        <taxon>Actinomycetes</taxon>
        <taxon>Pseudonocardiales</taxon>
        <taxon>Pseudonocardiaceae</taxon>
        <taxon>Pseudonocardia</taxon>
    </lineage>
</organism>
<comment type="caution">
    <text evidence="2">The sequence shown here is derived from an EMBL/GenBank/DDBJ whole genome shotgun (WGS) entry which is preliminary data.</text>
</comment>
<gene>
    <name evidence="2" type="ORF">ACFSCY_17665</name>
</gene>
<keyword evidence="3" id="KW-1185">Reference proteome</keyword>
<dbReference type="Pfam" id="PF17240">
    <property type="entry name" value="DUF5313"/>
    <property type="match status" value="1"/>
</dbReference>
<keyword evidence="1" id="KW-1133">Transmembrane helix</keyword>
<reference evidence="3" key="1">
    <citation type="journal article" date="2019" name="Int. J. Syst. Evol. Microbiol.">
        <title>The Global Catalogue of Microorganisms (GCM) 10K type strain sequencing project: providing services to taxonomists for standard genome sequencing and annotation.</title>
        <authorList>
            <consortium name="The Broad Institute Genomics Platform"/>
            <consortium name="The Broad Institute Genome Sequencing Center for Infectious Disease"/>
            <person name="Wu L."/>
            <person name="Ma J."/>
        </authorList>
    </citation>
    <scope>NUCLEOTIDE SEQUENCE [LARGE SCALE GENOMIC DNA]</scope>
    <source>
        <strain evidence="3">JCM 12165</strain>
    </source>
</reference>
<name>A0ABW4FM80_9PSEU</name>
<dbReference type="RefSeq" id="WP_343973556.1">
    <property type="nucleotide sequence ID" value="NZ_BAAAJG010000004.1"/>
</dbReference>
<keyword evidence="1" id="KW-0812">Transmembrane</keyword>
<feature type="transmembrane region" description="Helical" evidence="1">
    <location>
        <begin position="51"/>
        <end position="68"/>
    </location>
</feature>
<dbReference type="Proteomes" id="UP001597145">
    <property type="component" value="Unassembled WGS sequence"/>
</dbReference>
<feature type="transmembrane region" description="Helical" evidence="1">
    <location>
        <begin position="74"/>
        <end position="93"/>
    </location>
</feature>
<accession>A0ABW4FM80</accession>
<proteinExistence type="predicted"/>
<protein>
    <submittedName>
        <fullName evidence="2">DUF5313 family protein</fullName>
    </submittedName>
</protein>
<dbReference type="EMBL" id="JBHUCP010000010">
    <property type="protein sequence ID" value="MFD1531267.1"/>
    <property type="molecule type" value="Genomic_DNA"/>
</dbReference>
<evidence type="ECO:0000313" key="2">
    <source>
        <dbReference type="EMBL" id="MFD1531267.1"/>
    </source>
</evidence>
<sequence length="138" mass="15721">MGNPPHAPARRPGPIRWFWYALGGRLPGRYREWVLYDLTCRTWPLRHLARLLTQLAPVAAVLIAVVPGPLWVRVMGALGGSIVGLLYSFVFLYEATEHRAAKAGYPHGTLRVVREERRADKLLERAAHDFDRAWRGRT</sequence>
<evidence type="ECO:0000313" key="3">
    <source>
        <dbReference type="Proteomes" id="UP001597145"/>
    </source>
</evidence>